<dbReference type="AlphaFoldDB" id="A0A222FGN1"/>
<dbReference type="InterPro" id="IPR033900">
    <property type="entry name" value="Gram_neg_porin_domain"/>
</dbReference>
<accession>A0A222FGN1</accession>
<sequence>MKGFRFVCRGLLAGLAMATTLAYANEIKISGFANITAGTSNDEDVPYGMYDENISFKPDSLIGLQFQKDLDDNLSFTTQMTSRGMNNYDSRIEWAYLSYHVNNHWTVKAGKFRTPFYEYSETLDVGYTYHWVKPPEAVYIPLFNNMEGANVTYKSRFGRLDSRLNLFYGTLQEESPAGPVELPYMAGGSLNLGYQSFGARLSYFKSKTTIPPVFAPDVLALLPSDAAPPGAPPAPGGPGPDAPTLSQDVADAIIPEEEDSTYFGLALKAELGDLLALYEYTTTEMDDSIFTDPVGQYISLAYTLGDWQPHITFEDFDTSPRTEILDLMAADDPLRPQLAAIIDSTNEDYSRITVGVRYDFHYTTALKIDYSQVDYDEELQSPVRPRLDGELISVSISTLF</sequence>
<feature type="domain" description="Porin" evidence="3">
    <location>
        <begin position="13"/>
        <end position="376"/>
    </location>
</feature>
<evidence type="ECO:0000256" key="2">
    <source>
        <dbReference type="SAM" id="SignalP"/>
    </source>
</evidence>
<proteinExistence type="predicted"/>
<dbReference type="OrthoDB" id="197869at2"/>
<evidence type="ECO:0000259" key="3">
    <source>
        <dbReference type="Pfam" id="PF13609"/>
    </source>
</evidence>
<dbReference type="Pfam" id="PF13609">
    <property type="entry name" value="Porin_4"/>
    <property type="match status" value="1"/>
</dbReference>
<keyword evidence="5" id="KW-1185">Reference proteome</keyword>
<name>A0A222FGN1_9GAMM</name>
<dbReference type="KEGG" id="bsan:CHH28_05735"/>
<evidence type="ECO:0000256" key="1">
    <source>
        <dbReference type="SAM" id="MobiDB-lite"/>
    </source>
</evidence>
<dbReference type="InterPro" id="IPR023614">
    <property type="entry name" value="Porin_dom_sf"/>
</dbReference>
<dbReference type="Gene3D" id="2.40.160.10">
    <property type="entry name" value="Porin"/>
    <property type="match status" value="1"/>
</dbReference>
<feature type="compositionally biased region" description="Pro residues" evidence="1">
    <location>
        <begin position="229"/>
        <end position="241"/>
    </location>
</feature>
<organism evidence="4 5">
    <name type="scientific">Bacterioplanes sanyensis</name>
    <dbReference type="NCBI Taxonomy" id="1249553"/>
    <lineage>
        <taxon>Bacteria</taxon>
        <taxon>Pseudomonadati</taxon>
        <taxon>Pseudomonadota</taxon>
        <taxon>Gammaproteobacteria</taxon>
        <taxon>Oceanospirillales</taxon>
        <taxon>Oceanospirillaceae</taxon>
        <taxon>Bacterioplanes</taxon>
    </lineage>
</organism>
<feature type="signal peptide" evidence="2">
    <location>
        <begin position="1"/>
        <end position="24"/>
    </location>
</feature>
<dbReference type="Proteomes" id="UP000202440">
    <property type="component" value="Chromosome"/>
</dbReference>
<dbReference type="RefSeq" id="WP_094059414.1">
    <property type="nucleotide sequence ID" value="NZ_CP022530.1"/>
</dbReference>
<dbReference type="SUPFAM" id="SSF56935">
    <property type="entry name" value="Porins"/>
    <property type="match status" value="1"/>
</dbReference>
<keyword evidence="2" id="KW-0732">Signal</keyword>
<gene>
    <name evidence="4" type="ORF">CHH28_05735</name>
</gene>
<evidence type="ECO:0000313" key="5">
    <source>
        <dbReference type="Proteomes" id="UP000202440"/>
    </source>
</evidence>
<dbReference type="EMBL" id="CP022530">
    <property type="protein sequence ID" value="ASP38215.1"/>
    <property type="molecule type" value="Genomic_DNA"/>
</dbReference>
<evidence type="ECO:0000313" key="4">
    <source>
        <dbReference type="EMBL" id="ASP38215.1"/>
    </source>
</evidence>
<feature type="region of interest" description="Disordered" evidence="1">
    <location>
        <begin position="225"/>
        <end position="246"/>
    </location>
</feature>
<protein>
    <recommendedName>
        <fullName evidence="3">Porin domain-containing protein</fullName>
    </recommendedName>
</protein>
<feature type="chain" id="PRO_5013279346" description="Porin domain-containing protein" evidence="2">
    <location>
        <begin position="25"/>
        <end position="400"/>
    </location>
</feature>
<reference evidence="4 5" key="1">
    <citation type="submission" date="2017-07" db="EMBL/GenBank/DDBJ databases">
        <title>Annotated genome sequence of Bacterioplanes sanyensis isolated from Red Sea.</title>
        <authorList>
            <person name="Rehman Z.U."/>
        </authorList>
    </citation>
    <scope>NUCLEOTIDE SEQUENCE [LARGE SCALE GENOMIC DNA]</scope>
    <source>
        <strain evidence="4 5">NV9</strain>
    </source>
</reference>